<gene>
    <name evidence="2" type="ORF">FRE64_05195</name>
</gene>
<dbReference type="InterPro" id="IPR003848">
    <property type="entry name" value="DUF218"/>
</dbReference>
<dbReference type="Pfam" id="PF02698">
    <property type="entry name" value="DUF218"/>
    <property type="match status" value="1"/>
</dbReference>
<dbReference type="Proteomes" id="UP000318453">
    <property type="component" value="Chromosome"/>
</dbReference>
<name>A0A5B8NT01_9CHRO</name>
<protein>
    <submittedName>
        <fullName evidence="2">YdcF family protein</fullName>
    </submittedName>
</protein>
<evidence type="ECO:0000313" key="3">
    <source>
        <dbReference type="Proteomes" id="UP000318453"/>
    </source>
</evidence>
<dbReference type="EMBL" id="CP042326">
    <property type="protein sequence ID" value="QDZ41455.1"/>
    <property type="molecule type" value="Genomic_DNA"/>
</dbReference>
<keyword evidence="3" id="KW-1185">Reference proteome</keyword>
<accession>A0A5B8NT01</accession>
<feature type="domain" description="DUF218" evidence="1">
    <location>
        <begin position="11"/>
        <end position="69"/>
    </location>
</feature>
<dbReference type="Gene3D" id="3.40.50.620">
    <property type="entry name" value="HUPs"/>
    <property type="match status" value="1"/>
</dbReference>
<dbReference type="OrthoDB" id="9782395at2"/>
<dbReference type="InterPro" id="IPR014729">
    <property type="entry name" value="Rossmann-like_a/b/a_fold"/>
</dbReference>
<organism evidence="2 3">
    <name type="scientific">Euhalothece natronophila Z-M001</name>
    <dbReference type="NCBI Taxonomy" id="522448"/>
    <lineage>
        <taxon>Bacteria</taxon>
        <taxon>Bacillati</taxon>
        <taxon>Cyanobacteriota</taxon>
        <taxon>Cyanophyceae</taxon>
        <taxon>Oscillatoriophycideae</taxon>
        <taxon>Chroococcales</taxon>
        <taxon>Halothecacae</taxon>
        <taxon>Halothece cluster</taxon>
        <taxon>Euhalothece</taxon>
    </lineage>
</organism>
<reference evidence="2" key="1">
    <citation type="submission" date="2019-08" db="EMBL/GenBank/DDBJ databases">
        <title>Carotenoids and Carotenoid Binding Proteins in the Halophilic Cyanobacterium Euhalothece sp. ZM00.</title>
        <authorList>
            <person name="Cho S.M."/>
            <person name="Song J.Y."/>
            <person name="Park Y.-I."/>
        </authorList>
    </citation>
    <scope>NUCLEOTIDE SEQUENCE [LARGE SCALE GENOMIC DNA]</scope>
    <source>
        <strain evidence="2">Z-M001</strain>
    </source>
</reference>
<evidence type="ECO:0000313" key="2">
    <source>
        <dbReference type="EMBL" id="QDZ41455.1"/>
    </source>
</evidence>
<dbReference type="KEGG" id="enn:FRE64_05195"/>
<evidence type="ECO:0000259" key="1">
    <source>
        <dbReference type="Pfam" id="PF02698"/>
    </source>
</evidence>
<dbReference type="AlphaFoldDB" id="A0A5B8NT01"/>
<proteinExistence type="predicted"/>
<sequence>MPVWLSVGSSSARETFKEAGIDTNRLHSDDRATDTVTNFTTMVEPLKENDIHHVYLITSDYHMRRSRVIGTVVFGSQSAISAMTATT</sequence>
<dbReference type="CDD" id="cd06259">
    <property type="entry name" value="YdcF-like"/>
    <property type="match status" value="1"/>
</dbReference>